<dbReference type="AlphaFoldDB" id="A0AAN6MN05"/>
<reference evidence="2" key="1">
    <citation type="journal article" date="2023" name="Mol. Phylogenet. Evol.">
        <title>Genome-scale phylogeny and comparative genomics of the fungal order Sordariales.</title>
        <authorList>
            <person name="Hensen N."/>
            <person name="Bonometti L."/>
            <person name="Westerberg I."/>
            <person name="Brannstrom I.O."/>
            <person name="Guillou S."/>
            <person name="Cros-Aarteil S."/>
            <person name="Calhoun S."/>
            <person name="Haridas S."/>
            <person name="Kuo A."/>
            <person name="Mondo S."/>
            <person name="Pangilinan J."/>
            <person name="Riley R."/>
            <person name="LaButti K."/>
            <person name="Andreopoulos B."/>
            <person name="Lipzen A."/>
            <person name="Chen C."/>
            <person name="Yan M."/>
            <person name="Daum C."/>
            <person name="Ng V."/>
            <person name="Clum A."/>
            <person name="Steindorff A."/>
            <person name="Ohm R.A."/>
            <person name="Martin F."/>
            <person name="Silar P."/>
            <person name="Natvig D.O."/>
            <person name="Lalanne C."/>
            <person name="Gautier V."/>
            <person name="Ament-Velasquez S.L."/>
            <person name="Kruys A."/>
            <person name="Hutchinson M.I."/>
            <person name="Powell A.J."/>
            <person name="Barry K."/>
            <person name="Miller A.N."/>
            <person name="Grigoriev I.V."/>
            <person name="Debuchy R."/>
            <person name="Gladieux P."/>
            <person name="Hiltunen Thoren M."/>
            <person name="Johannesson H."/>
        </authorList>
    </citation>
    <scope>NUCLEOTIDE SEQUENCE</scope>
    <source>
        <strain evidence="2">CBS 103.79</strain>
    </source>
</reference>
<evidence type="ECO:0000313" key="3">
    <source>
        <dbReference type="Proteomes" id="UP001303889"/>
    </source>
</evidence>
<gene>
    <name evidence="2" type="ORF">C8A05DRAFT_15159</name>
</gene>
<dbReference type="PANTHER" id="PTHR35870:SF1">
    <property type="entry name" value="PROTEIN, PUTATIVE (AFU_ORTHOLOGUE AFUA_5G03330)-RELATED"/>
    <property type="match status" value="1"/>
</dbReference>
<feature type="non-terminal residue" evidence="2">
    <location>
        <position position="1"/>
    </location>
</feature>
<evidence type="ECO:0000256" key="1">
    <source>
        <dbReference type="ARBA" id="ARBA00023002"/>
    </source>
</evidence>
<keyword evidence="1" id="KW-0560">Oxidoreductase</keyword>
<reference evidence="2" key="2">
    <citation type="submission" date="2023-05" db="EMBL/GenBank/DDBJ databases">
        <authorList>
            <consortium name="Lawrence Berkeley National Laboratory"/>
            <person name="Steindorff A."/>
            <person name="Hensen N."/>
            <person name="Bonometti L."/>
            <person name="Westerberg I."/>
            <person name="Brannstrom I.O."/>
            <person name="Guillou S."/>
            <person name="Cros-Aarteil S."/>
            <person name="Calhoun S."/>
            <person name="Haridas S."/>
            <person name="Kuo A."/>
            <person name="Mondo S."/>
            <person name="Pangilinan J."/>
            <person name="Riley R."/>
            <person name="Labutti K."/>
            <person name="Andreopoulos B."/>
            <person name="Lipzen A."/>
            <person name="Chen C."/>
            <person name="Yanf M."/>
            <person name="Daum C."/>
            <person name="Ng V."/>
            <person name="Clum A."/>
            <person name="Ohm R."/>
            <person name="Martin F."/>
            <person name="Silar P."/>
            <person name="Natvig D."/>
            <person name="Lalanne C."/>
            <person name="Gautier V."/>
            <person name="Ament-Velasquez S.L."/>
            <person name="Kruys A."/>
            <person name="Hutchinson M.I."/>
            <person name="Powell A.J."/>
            <person name="Barry K."/>
            <person name="Miller A.N."/>
            <person name="Grigoriev I.V."/>
            <person name="Debuchy R."/>
            <person name="Gladieux P."/>
            <person name="Thoren M.H."/>
            <person name="Johannesson H."/>
        </authorList>
    </citation>
    <scope>NUCLEOTIDE SEQUENCE</scope>
    <source>
        <strain evidence="2">CBS 103.79</strain>
    </source>
</reference>
<evidence type="ECO:0000313" key="2">
    <source>
        <dbReference type="EMBL" id="KAK3902843.1"/>
    </source>
</evidence>
<dbReference type="EMBL" id="MU855484">
    <property type="protein sequence ID" value="KAK3902843.1"/>
    <property type="molecule type" value="Genomic_DNA"/>
</dbReference>
<name>A0AAN6MN05_9PEZI</name>
<dbReference type="Proteomes" id="UP001303889">
    <property type="component" value="Unassembled WGS sequence"/>
</dbReference>
<dbReference type="InterPro" id="IPR025337">
    <property type="entry name" value="Questin_oxidase-like"/>
</dbReference>
<proteinExistence type="predicted"/>
<comment type="caution">
    <text evidence="2">The sequence shown here is derived from an EMBL/GenBank/DDBJ whole genome shotgun (WGS) entry which is preliminary data.</text>
</comment>
<sequence length="410" mass="45301">SFHPWPAAALPYLGAEAYYPDFLLFFQSEIRRMGSWQAVLSRYLFTPGEDELLVRLFAGFLHPLIQLMYGVEFGLEAVVAEGLAQAAVHSAEGVGGFLKDAEELSKEKGGRERVMELIGEVRGDTEVAGAARGTDANKIRDGVLGRARGAMVALAARVRVEEGEVEERTAEMFDAAVFVAMAAALVERGKEAKVDFFLMHHVNASPFFVTINAQDWIPASAKARLLEWKMRMDLLEYAARGVPELSAEKLAAYQPRTPDAGGSLAEIIARLHDFQDDGHSIKLGRAAVICHDVCNKYKGKEWLQIKGEDMWKKVCHLIVDSVKAPGACWVRSAGFHEAWKVGPVVLLRVNKFGQEADWNRTSRISPQSCDRNELGVRSMAFSGQQDHSTPFLCLHILAQSIPPRSLRPAL</sequence>
<keyword evidence="3" id="KW-1185">Reference proteome</keyword>
<dbReference type="PANTHER" id="PTHR35870">
    <property type="entry name" value="PROTEIN, PUTATIVE (AFU_ORTHOLOGUE AFUA_5G03330)-RELATED"/>
    <property type="match status" value="1"/>
</dbReference>
<dbReference type="Pfam" id="PF14027">
    <property type="entry name" value="Questin_oxidase"/>
    <property type="match status" value="1"/>
</dbReference>
<protein>
    <submittedName>
        <fullName evidence="2">Oxidoreductase AflY</fullName>
    </submittedName>
</protein>
<dbReference type="GO" id="GO:0016491">
    <property type="term" value="F:oxidoreductase activity"/>
    <property type="evidence" value="ECO:0007669"/>
    <property type="project" value="UniProtKB-KW"/>
</dbReference>
<organism evidence="2 3">
    <name type="scientific">Staphylotrichum tortipilum</name>
    <dbReference type="NCBI Taxonomy" id="2831512"/>
    <lineage>
        <taxon>Eukaryota</taxon>
        <taxon>Fungi</taxon>
        <taxon>Dikarya</taxon>
        <taxon>Ascomycota</taxon>
        <taxon>Pezizomycotina</taxon>
        <taxon>Sordariomycetes</taxon>
        <taxon>Sordariomycetidae</taxon>
        <taxon>Sordariales</taxon>
        <taxon>Chaetomiaceae</taxon>
        <taxon>Staphylotrichum</taxon>
    </lineage>
</organism>
<accession>A0AAN6MN05</accession>